<proteinExistence type="predicted"/>
<organism evidence="1 2">
    <name type="scientific">Microbacterium maritypicum</name>
    <name type="common">Microbacterium liquefaciens</name>
    <dbReference type="NCBI Taxonomy" id="33918"/>
    <lineage>
        <taxon>Bacteria</taxon>
        <taxon>Bacillati</taxon>
        <taxon>Actinomycetota</taxon>
        <taxon>Actinomycetes</taxon>
        <taxon>Micrococcales</taxon>
        <taxon>Microbacteriaceae</taxon>
        <taxon>Microbacterium</taxon>
    </lineage>
</organism>
<name>A0AAD3ZYK6_MICMQ</name>
<dbReference type="RefSeq" id="WP_151487200.1">
    <property type="nucleotide sequence ID" value="NZ_BAAAIN010000001.1"/>
</dbReference>
<accession>A0AAD3ZYK6</accession>
<evidence type="ECO:0000313" key="2">
    <source>
        <dbReference type="Proteomes" id="UP000436027"/>
    </source>
</evidence>
<protein>
    <submittedName>
        <fullName evidence="1">Uncharacterized protein</fullName>
    </submittedName>
</protein>
<reference evidence="1 2" key="1">
    <citation type="submission" date="2019-09" db="EMBL/GenBank/DDBJ databases">
        <title>Whole genome sequencing of Microbacterium maritypicum.</title>
        <authorList>
            <person name="Lenchi N."/>
        </authorList>
    </citation>
    <scope>NUCLEOTIDE SEQUENCE [LARGE SCALE GENOMIC DNA]</scope>
    <source>
        <strain evidence="1 2">DSM 12512</strain>
    </source>
</reference>
<dbReference type="Proteomes" id="UP000436027">
    <property type="component" value="Unassembled WGS sequence"/>
</dbReference>
<dbReference type="AlphaFoldDB" id="A0AAD3ZYK6"/>
<comment type="caution">
    <text evidence="1">The sequence shown here is derived from an EMBL/GenBank/DDBJ whole genome shotgun (WGS) entry which is preliminary data.</text>
</comment>
<dbReference type="EMBL" id="WAAQ01000002">
    <property type="protein sequence ID" value="KAB1883965.1"/>
    <property type="molecule type" value="Genomic_DNA"/>
</dbReference>
<sequence>MYSSRMVVRGTERRDGAVIDMLERSRDDGSRGVLVTDLSGDRWSLELSAEVRAGRVCSIAEGEAVPAASAEPSWAAVEDV</sequence>
<evidence type="ECO:0000313" key="1">
    <source>
        <dbReference type="EMBL" id="KAB1883965.1"/>
    </source>
</evidence>
<gene>
    <name evidence="1" type="ORF">F6W70_15445</name>
</gene>